<dbReference type="Proteomes" id="UP000740926">
    <property type="component" value="Unassembled WGS sequence"/>
</dbReference>
<comment type="caution">
    <text evidence="2">The sequence shown here is derived from an EMBL/GenBank/DDBJ whole genome shotgun (WGS) entry which is preliminary data.</text>
</comment>
<proteinExistence type="predicted"/>
<reference evidence="2 3" key="1">
    <citation type="journal article" date="2020" name="Microb. Genom.">
        <title>Genetic diversity of clinical and environmental Mucorales isolates obtained from an investigation of mucormycosis cases among solid organ transplant recipients.</title>
        <authorList>
            <person name="Nguyen M.H."/>
            <person name="Kaul D."/>
            <person name="Muto C."/>
            <person name="Cheng S.J."/>
            <person name="Richter R.A."/>
            <person name="Bruno V.M."/>
            <person name="Liu G."/>
            <person name="Beyhan S."/>
            <person name="Sundermann A.J."/>
            <person name="Mounaud S."/>
            <person name="Pasculle A.W."/>
            <person name="Nierman W.C."/>
            <person name="Driscoll E."/>
            <person name="Cumbie R."/>
            <person name="Clancy C.J."/>
            <person name="Dupont C.L."/>
        </authorList>
    </citation>
    <scope>NUCLEOTIDE SEQUENCE [LARGE SCALE GENOMIC DNA]</scope>
    <source>
        <strain evidence="2 3">GL24</strain>
    </source>
</reference>
<evidence type="ECO:0000313" key="2">
    <source>
        <dbReference type="EMBL" id="KAG1536872.1"/>
    </source>
</evidence>
<organism evidence="2 3">
    <name type="scientific">Rhizopus delemar</name>
    <dbReference type="NCBI Taxonomy" id="936053"/>
    <lineage>
        <taxon>Eukaryota</taxon>
        <taxon>Fungi</taxon>
        <taxon>Fungi incertae sedis</taxon>
        <taxon>Mucoromycota</taxon>
        <taxon>Mucoromycotina</taxon>
        <taxon>Mucoromycetes</taxon>
        <taxon>Mucorales</taxon>
        <taxon>Mucorineae</taxon>
        <taxon>Rhizopodaceae</taxon>
        <taxon>Rhizopus</taxon>
    </lineage>
</organism>
<feature type="compositionally biased region" description="Low complexity" evidence="1">
    <location>
        <begin position="140"/>
        <end position="149"/>
    </location>
</feature>
<evidence type="ECO:0000313" key="3">
    <source>
        <dbReference type="Proteomes" id="UP000740926"/>
    </source>
</evidence>
<feature type="region of interest" description="Disordered" evidence="1">
    <location>
        <begin position="136"/>
        <end position="172"/>
    </location>
</feature>
<keyword evidence="3" id="KW-1185">Reference proteome</keyword>
<protein>
    <submittedName>
        <fullName evidence="2">Uncharacterized protein</fullName>
    </submittedName>
</protein>
<gene>
    <name evidence="2" type="ORF">G6F50_014967</name>
</gene>
<dbReference type="AlphaFoldDB" id="A0A9P7C641"/>
<name>A0A9P7C641_9FUNG</name>
<sequence>MNAALGNADLAARTAALGKVRLRPGVEIVGQVSADNPTGNLTVRGDLDLSGYRYGPQANRNDPLRRGFGESAALVLRAAGDLSIYGSINDGFAPPPANPDESGWMLGETADANTLRITPLGGDIVVPIDDRCARRHRAAGGDAAGRPPAAGGGHGAAGSRHPRRRHRAGCGQPAAAAVAAGCR</sequence>
<accession>A0A9P7C641</accession>
<dbReference type="EMBL" id="JAANIU010007724">
    <property type="protein sequence ID" value="KAG1536872.1"/>
    <property type="molecule type" value="Genomic_DNA"/>
</dbReference>
<evidence type="ECO:0000256" key="1">
    <source>
        <dbReference type="SAM" id="MobiDB-lite"/>
    </source>
</evidence>